<dbReference type="NCBIfam" id="TIGR01643">
    <property type="entry name" value="YD_repeat_2x"/>
    <property type="match status" value="12"/>
</dbReference>
<dbReference type="PANTHER" id="PTHR32305">
    <property type="match status" value="1"/>
</dbReference>
<feature type="region of interest" description="Disordered" evidence="2">
    <location>
        <begin position="139"/>
        <end position="186"/>
    </location>
</feature>
<dbReference type="Gene3D" id="1.10.287.1060">
    <property type="entry name" value="ESAT-6-like"/>
    <property type="match status" value="1"/>
</dbReference>
<keyword evidence="3" id="KW-1133">Transmembrane helix</keyword>
<keyword evidence="1" id="KW-0677">Repeat</keyword>
<comment type="caution">
    <text evidence="7">The sequence shown here is derived from an EMBL/GenBank/DDBJ whole genome shotgun (WGS) entry which is preliminary data.</text>
</comment>
<evidence type="ECO:0000259" key="6">
    <source>
        <dbReference type="Pfam" id="PF25023"/>
    </source>
</evidence>
<keyword evidence="8" id="KW-1185">Reference proteome</keyword>
<dbReference type="NCBIfam" id="TIGR03696">
    <property type="entry name" value="Rhs_assc_core"/>
    <property type="match status" value="1"/>
</dbReference>
<feature type="domain" description="Teneurin-like YD-shell" evidence="6">
    <location>
        <begin position="663"/>
        <end position="791"/>
    </location>
</feature>
<keyword evidence="3" id="KW-0812">Transmembrane</keyword>
<feature type="transmembrane region" description="Helical" evidence="3">
    <location>
        <begin position="250"/>
        <end position="280"/>
    </location>
</feature>
<feature type="domain" description="Teneurin-like YD-shell" evidence="6">
    <location>
        <begin position="1037"/>
        <end position="1344"/>
    </location>
</feature>
<dbReference type="InterPro" id="IPR050708">
    <property type="entry name" value="T6SS_VgrG/RHS"/>
</dbReference>
<dbReference type="Gene3D" id="2.180.10.10">
    <property type="entry name" value="RHS repeat-associated core"/>
    <property type="match status" value="3"/>
</dbReference>
<dbReference type="Pfam" id="PF21725">
    <property type="entry name" value="T7SS_signal"/>
    <property type="match status" value="1"/>
</dbReference>
<dbReference type="InterPro" id="IPR056823">
    <property type="entry name" value="TEN-like_YD-shell"/>
</dbReference>
<dbReference type="Pfam" id="PF05593">
    <property type="entry name" value="RHS_repeat"/>
    <property type="match status" value="3"/>
</dbReference>
<feature type="region of interest" description="Disordered" evidence="2">
    <location>
        <begin position="1"/>
        <end position="23"/>
    </location>
</feature>
<dbReference type="InterPro" id="IPR006530">
    <property type="entry name" value="YD"/>
</dbReference>
<evidence type="ECO:0008006" key="9">
    <source>
        <dbReference type="Google" id="ProtNLM"/>
    </source>
</evidence>
<feature type="domain" description="DUF6531" evidence="4">
    <location>
        <begin position="357"/>
        <end position="428"/>
    </location>
</feature>
<evidence type="ECO:0000313" key="8">
    <source>
        <dbReference type="Proteomes" id="UP001501095"/>
    </source>
</evidence>
<feature type="domain" description="Putative T7SS secretion signal" evidence="5">
    <location>
        <begin position="21"/>
        <end position="221"/>
    </location>
</feature>
<evidence type="ECO:0000259" key="4">
    <source>
        <dbReference type="Pfam" id="PF20148"/>
    </source>
</evidence>
<proteinExistence type="predicted"/>
<evidence type="ECO:0000256" key="2">
    <source>
        <dbReference type="SAM" id="MobiDB-lite"/>
    </source>
</evidence>
<dbReference type="PANTHER" id="PTHR32305:SF15">
    <property type="entry name" value="PROTEIN RHSA-RELATED"/>
    <property type="match status" value="1"/>
</dbReference>
<feature type="compositionally biased region" description="Basic and acidic residues" evidence="2">
    <location>
        <begin position="139"/>
        <end position="172"/>
    </location>
</feature>
<evidence type="ECO:0000259" key="5">
    <source>
        <dbReference type="Pfam" id="PF21725"/>
    </source>
</evidence>
<dbReference type="Proteomes" id="UP001501095">
    <property type="component" value="Unassembled WGS sequence"/>
</dbReference>
<sequence>MAGHRPTDWHVLDLDKDPTPGDPQRVRTLAKQLHDFADDVSDALRLVKGMAGEGTLLEWAGKSADVFKEDFADVPKNLKKLKKSYEMCGDALADFWPKLERAQSLADKALRKGREARDSLSSAQSRLASADSWVTRAGKEADKYKEDPTGSKSDADKPDEAKVRAATRDVQHAKSAQSKAQTDVSEAQDALAAAKKMAEDARKMREEAAREAKSKIDEASDAGIQNRSWWEEVGDWFVDNWDTIVAVCKVVVAVVGIVAMIIGGPILGAIVLIAAAVVLADTLYKYSKGQASLWDVGLAALDCIPGMKGLTTLGGLAKGLKAFGKTGLKGMALGVRGLGKGAGALSRQMKKLFCRTDPVDMATGEVVMSATDVSLPGVLPLVLERHHRSSVRTGRLFGTTWMSTLDQRLELDSTGVRFDVADGMVLHYPVPEPDAAVLPVAGPRWPLTWDGSPGGELVVRDTETERMLHFRSLPGCRRDELLLSAISDHNGNSTTLLYGPDGDLREVVHSGGYHLGVTCTSGRVTELTLLSHPEQPSLLRYGYDDQGNLAEMYNSSARPLRFAYDEQRRITGWQDRNGVRYRYVYDDRGRCVRTRGAEGVLNSDITYESDGSRTLFTDSLGHTTVYDFNDWYQLVAETDPLGGRILRTWDDHDNLLTITDAIGRTTAYAYDDLGRVTTVTRADGRALSVDHHELGMPTRITHADGARWEQSFDAAGNRTAVVDPAGGVVRYTYDRHGGLASATDQSGNTTTFACDAAGLPVRVVSPLGESTTYRRDAFGRPVEITAPDGAVTHLEWTVEGRPSRHIDPLGSQWSWTWDGEGNCLSRTDAAGGVHRYEYGPFDALRAQTNPDGSRFEFERDTELRLTTVTNPLGLSWRYAHDAAGRLVRETDFDGRTMRYEYDATGHLTTKVNALGQQIRYVRDSLGRISEKDAAGARTTFAYDPSGRLVQAIGPDAELRFERDPLGRILTEACDTLVSRYAYDPTGRMVWRRTPSGAESRYDYDAAGRPVSLLADTHRLDLTYDVTGREASRTLAAGVVLGHSWDAAGNLRSQAARSQDRTLWQRTFAYRDDHHLTSIQDDRLGTTTFDLDQLGRVTDVTRPAGRESYVYDPIGNQLTAHWPDRHEAVGEREYRGTRVARAGRVRYEYDEAGRTVLRRARTLSGVTSTWAYEWDAEDRLVAVTTPDGTRWRYRYDPLGRRVAKQRLAADGKTDEEVRFTWQDATLVEQTGGGAGDAAERDVLTWDYRDQHALAQRRRLSRQEVDCRFYAIVTDLVGTPTELVDEAGAVAWQARSTLWGVSGAGGDGTVDMPLRFPGQYHDPETGWDYNYQRHYDPAIGRYTIPDPLGLEPDPNHYGYVDNPYSWIDPLGLLSCTGRLDKLNPGEMYLYRAVMDGELGQIMRTRAFQNPQGIETKYFSTTAEAAASYAREMYSRFPHEGAYTLVRSTIRRDAIPDISRVDLVEAGGIEALALPTEVLEQMGRIRILPGMPIP</sequence>
<protein>
    <recommendedName>
        <fullName evidence="9">Rhs protein</fullName>
    </recommendedName>
</protein>
<reference evidence="7 8" key="1">
    <citation type="journal article" date="2019" name="Int. J. Syst. Evol. Microbiol.">
        <title>The Global Catalogue of Microorganisms (GCM) 10K type strain sequencing project: providing services to taxonomists for standard genome sequencing and annotation.</title>
        <authorList>
            <consortium name="The Broad Institute Genomics Platform"/>
            <consortium name="The Broad Institute Genome Sequencing Center for Infectious Disease"/>
            <person name="Wu L."/>
            <person name="Ma J."/>
        </authorList>
    </citation>
    <scope>NUCLEOTIDE SEQUENCE [LARGE SCALE GENOMIC DNA]</scope>
    <source>
        <strain evidence="7 8">JCM 6924</strain>
    </source>
</reference>
<feature type="region of interest" description="Disordered" evidence="2">
    <location>
        <begin position="113"/>
        <end position="132"/>
    </location>
</feature>
<dbReference type="RefSeq" id="WP_344536141.1">
    <property type="nucleotide sequence ID" value="NZ_BAAATM010000008.1"/>
</dbReference>
<dbReference type="EMBL" id="BAAATM010000008">
    <property type="protein sequence ID" value="GAA2527132.1"/>
    <property type="molecule type" value="Genomic_DNA"/>
</dbReference>
<keyword evidence="3" id="KW-0472">Membrane</keyword>
<gene>
    <name evidence="7" type="ORF">GCM10010423_21620</name>
</gene>
<feature type="compositionally biased region" description="Polar residues" evidence="2">
    <location>
        <begin position="174"/>
        <end position="185"/>
    </location>
</feature>
<organism evidence="7 8">
    <name type="scientific">Streptomyces levis</name>
    <dbReference type="NCBI Taxonomy" id="285566"/>
    <lineage>
        <taxon>Bacteria</taxon>
        <taxon>Bacillati</taxon>
        <taxon>Actinomycetota</taxon>
        <taxon>Actinomycetes</taxon>
        <taxon>Kitasatosporales</taxon>
        <taxon>Streptomycetaceae</taxon>
        <taxon>Streptomyces</taxon>
    </lineage>
</organism>
<dbReference type="InterPro" id="IPR049082">
    <property type="entry name" value="T7SS_signal"/>
</dbReference>
<dbReference type="InterPro" id="IPR031325">
    <property type="entry name" value="RHS_repeat"/>
</dbReference>
<dbReference type="InterPro" id="IPR022385">
    <property type="entry name" value="Rhs_assc_core"/>
</dbReference>
<name>A0ABN3NME5_9ACTN</name>
<evidence type="ECO:0000256" key="3">
    <source>
        <dbReference type="SAM" id="Phobius"/>
    </source>
</evidence>
<feature type="compositionally biased region" description="Low complexity" evidence="2">
    <location>
        <begin position="119"/>
        <end position="132"/>
    </location>
</feature>
<evidence type="ECO:0000256" key="1">
    <source>
        <dbReference type="ARBA" id="ARBA00022737"/>
    </source>
</evidence>
<feature type="compositionally biased region" description="Basic and acidic residues" evidence="2">
    <location>
        <begin position="1"/>
        <end position="19"/>
    </location>
</feature>
<dbReference type="Pfam" id="PF20148">
    <property type="entry name" value="DUF6531"/>
    <property type="match status" value="1"/>
</dbReference>
<dbReference type="Pfam" id="PF25023">
    <property type="entry name" value="TEN_YD-shell"/>
    <property type="match status" value="2"/>
</dbReference>
<accession>A0ABN3NME5</accession>
<evidence type="ECO:0000313" key="7">
    <source>
        <dbReference type="EMBL" id="GAA2527132.1"/>
    </source>
</evidence>
<dbReference type="InterPro" id="IPR045351">
    <property type="entry name" value="DUF6531"/>
</dbReference>